<evidence type="ECO:0000256" key="5">
    <source>
        <dbReference type="ARBA" id="ARBA00023302"/>
    </source>
</evidence>
<sequence length="624" mass="70210">MFNIYPPSAHNVYKKMKLTFHPTVDKYCDEIYKACKGVGTDEKALIKVLGPLSPEERAMVAYRYKELHKKDLKDLLSSETSGDFGYLLQLIAVPLPEAEAYIIYQACKGMGSSEELIYPVVMGRTNDEMSILKKAFFERYNKDLAVMLDDELSGDLKKVIMAAVQAPMVEFNSSFHTNAKAEEDADRLYKAGQGKWGTDEEPFIKVLVSSPPKHLANVNEIYNKKYKNSVKVAIEKEFGGDAKRALLYFIRLALEPAEFLAEHVESTMKGMGTDEKGLAGAIVRYHAYMPAVKKSYEKQYKKSLKDRIHGETSGDYRDLLIAVLNAPNESKCAKMTDMLNIYPPSAHNLYKKVKQPEYPAVDKACEEIYTACKGLGTDEKALIKVLGPLSPDERGLVAYRYKEKFNKELKDLLRSETSGDFGYLLQLIAVPLPEAEAYVLYHACKGAGTSEELIYPAPMVEYNSSFHIRDKAEDDADRLYKAGQGKWGTDEEPFIKVLISSPPKHLYHVNDIYMKKYNNGIKVAIEKEFSGDAKKSLLYFVRLALEPAEFLAEHIESTMKGIGTDEKGLAGAIVRYHAYMPAIKHTYEKLYKKSLKDRIHGETSGDFRDLLIAVLNAPTTPASK</sequence>
<evidence type="ECO:0000256" key="4">
    <source>
        <dbReference type="ARBA" id="ARBA00023216"/>
    </source>
</evidence>
<dbReference type="FunFam" id="1.10.220.10:FF:000002">
    <property type="entry name" value="Annexin"/>
    <property type="match status" value="2"/>
</dbReference>
<name>A0AAV2YFD4_9STRA</name>
<dbReference type="GO" id="GO:0005509">
    <property type="term" value="F:calcium ion binding"/>
    <property type="evidence" value="ECO:0007669"/>
    <property type="project" value="InterPro"/>
</dbReference>
<dbReference type="SMART" id="SM00335">
    <property type="entry name" value="ANX"/>
    <property type="match status" value="7"/>
</dbReference>
<dbReference type="SUPFAM" id="SSF47874">
    <property type="entry name" value="Annexin"/>
    <property type="match status" value="2"/>
</dbReference>
<dbReference type="GO" id="GO:0005544">
    <property type="term" value="F:calcium-dependent phospholipid binding"/>
    <property type="evidence" value="ECO:0007669"/>
    <property type="project" value="UniProtKB-KW"/>
</dbReference>
<evidence type="ECO:0000256" key="3">
    <source>
        <dbReference type="ARBA" id="ARBA00022837"/>
    </source>
</evidence>
<dbReference type="Proteomes" id="UP001146120">
    <property type="component" value="Unassembled WGS sequence"/>
</dbReference>
<dbReference type="EMBL" id="DAKRPA010000375">
    <property type="protein sequence ID" value="DAZ92845.1"/>
    <property type="molecule type" value="Genomic_DNA"/>
</dbReference>
<keyword evidence="7" id="KW-1185">Reference proteome</keyword>
<accession>A0AAV2YFD4</accession>
<gene>
    <name evidence="6" type="ORF">N0F65_012516</name>
</gene>
<organism evidence="6 7">
    <name type="scientific">Lagenidium giganteum</name>
    <dbReference type="NCBI Taxonomy" id="4803"/>
    <lineage>
        <taxon>Eukaryota</taxon>
        <taxon>Sar</taxon>
        <taxon>Stramenopiles</taxon>
        <taxon>Oomycota</taxon>
        <taxon>Peronosporomycetes</taxon>
        <taxon>Pythiales</taxon>
        <taxon>Pythiaceae</taxon>
    </lineage>
</organism>
<evidence type="ECO:0000256" key="1">
    <source>
        <dbReference type="ARBA" id="ARBA00007831"/>
    </source>
</evidence>
<dbReference type="GO" id="GO:0005737">
    <property type="term" value="C:cytoplasm"/>
    <property type="evidence" value="ECO:0007669"/>
    <property type="project" value="TreeGrafter"/>
</dbReference>
<protein>
    <recommendedName>
        <fullName evidence="8">Annexin</fullName>
    </recommendedName>
</protein>
<comment type="similarity">
    <text evidence="1">Belongs to the annexin family.</text>
</comment>
<dbReference type="AlphaFoldDB" id="A0AAV2YFD4"/>
<keyword evidence="3" id="KW-0106">Calcium</keyword>
<reference evidence="6" key="2">
    <citation type="journal article" date="2023" name="Microbiol Resour">
        <title>Decontamination and Annotation of the Draft Genome Sequence of the Oomycete Lagenidium giganteum ARSEF 373.</title>
        <authorList>
            <person name="Morgan W.R."/>
            <person name="Tartar A."/>
        </authorList>
    </citation>
    <scope>NUCLEOTIDE SEQUENCE</scope>
    <source>
        <strain evidence="6">ARSEF 373</strain>
    </source>
</reference>
<dbReference type="InterPro" id="IPR001464">
    <property type="entry name" value="Annexin"/>
</dbReference>
<comment type="caution">
    <text evidence="6">The sequence shown here is derived from an EMBL/GenBank/DDBJ whole genome shotgun (WGS) entry which is preliminary data.</text>
</comment>
<evidence type="ECO:0000313" key="7">
    <source>
        <dbReference type="Proteomes" id="UP001146120"/>
    </source>
</evidence>
<dbReference type="GO" id="GO:0005886">
    <property type="term" value="C:plasma membrane"/>
    <property type="evidence" value="ECO:0007669"/>
    <property type="project" value="TreeGrafter"/>
</dbReference>
<evidence type="ECO:0008006" key="8">
    <source>
        <dbReference type="Google" id="ProtNLM"/>
    </source>
</evidence>
<dbReference type="InterPro" id="IPR037104">
    <property type="entry name" value="Annexin_sf"/>
</dbReference>
<dbReference type="Gene3D" id="1.10.220.10">
    <property type="entry name" value="Annexin"/>
    <property type="match status" value="7"/>
</dbReference>
<keyword evidence="5" id="KW-0111">Calcium/phospholipid-binding</keyword>
<keyword evidence="4" id="KW-0041">Annexin</keyword>
<dbReference type="PRINTS" id="PR00196">
    <property type="entry name" value="ANNEXIN"/>
</dbReference>
<dbReference type="GO" id="GO:0001786">
    <property type="term" value="F:phosphatidylserine binding"/>
    <property type="evidence" value="ECO:0007669"/>
    <property type="project" value="TreeGrafter"/>
</dbReference>
<dbReference type="InterPro" id="IPR018502">
    <property type="entry name" value="Annexin_repeat"/>
</dbReference>
<dbReference type="PROSITE" id="PS51897">
    <property type="entry name" value="ANNEXIN_2"/>
    <property type="match status" value="7"/>
</dbReference>
<proteinExistence type="inferred from homology"/>
<evidence type="ECO:0000313" key="6">
    <source>
        <dbReference type="EMBL" id="DAZ92845.1"/>
    </source>
</evidence>
<reference evidence="6" key="1">
    <citation type="submission" date="2022-11" db="EMBL/GenBank/DDBJ databases">
        <authorList>
            <person name="Morgan W.R."/>
            <person name="Tartar A."/>
        </authorList>
    </citation>
    <scope>NUCLEOTIDE SEQUENCE</scope>
    <source>
        <strain evidence="6">ARSEF 373</strain>
    </source>
</reference>
<dbReference type="PANTHER" id="PTHR10502:SF102">
    <property type="entry name" value="ANNEXIN B11"/>
    <property type="match status" value="1"/>
</dbReference>
<keyword evidence="2" id="KW-0677">Repeat</keyword>
<dbReference type="Pfam" id="PF00191">
    <property type="entry name" value="Annexin"/>
    <property type="match status" value="7"/>
</dbReference>
<evidence type="ECO:0000256" key="2">
    <source>
        <dbReference type="ARBA" id="ARBA00022737"/>
    </source>
</evidence>
<dbReference type="PANTHER" id="PTHR10502">
    <property type="entry name" value="ANNEXIN"/>
    <property type="match status" value="1"/>
</dbReference>